<dbReference type="Gene3D" id="3.40.50.720">
    <property type="entry name" value="NAD(P)-binding Rossmann-like Domain"/>
    <property type="match status" value="1"/>
</dbReference>
<dbReference type="PIRSF" id="PIRSF500136">
    <property type="entry name" value="UDP_ManNAc_DH"/>
    <property type="match status" value="1"/>
</dbReference>
<evidence type="ECO:0000313" key="2">
    <source>
        <dbReference type="EMBL" id="SVD37081.1"/>
    </source>
</evidence>
<dbReference type="AlphaFoldDB" id="A0A382UTR9"/>
<protein>
    <recommendedName>
        <fullName evidence="1">UDP-glucose/GDP-mannose dehydrogenase N-terminal domain-containing protein</fullName>
    </recommendedName>
</protein>
<dbReference type="GO" id="GO:0000271">
    <property type="term" value="P:polysaccharide biosynthetic process"/>
    <property type="evidence" value="ECO:0007669"/>
    <property type="project" value="InterPro"/>
</dbReference>
<dbReference type="PANTHER" id="PTHR43491">
    <property type="entry name" value="UDP-N-ACETYL-D-MANNOSAMINE DEHYDROGENASE"/>
    <property type="match status" value="1"/>
</dbReference>
<feature type="domain" description="UDP-glucose/GDP-mannose dehydrogenase N-terminal" evidence="1">
    <location>
        <begin position="15"/>
        <end position="170"/>
    </location>
</feature>
<evidence type="ECO:0000259" key="1">
    <source>
        <dbReference type="Pfam" id="PF03721"/>
    </source>
</evidence>
<accession>A0A382UTR9</accession>
<dbReference type="EMBL" id="UINC01146386">
    <property type="protein sequence ID" value="SVD37081.1"/>
    <property type="molecule type" value="Genomic_DNA"/>
</dbReference>
<name>A0A382UTR9_9ZZZZ</name>
<dbReference type="GO" id="GO:0016628">
    <property type="term" value="F:oxidoreductase activity, acting on the CH-CH group of donors, NAD or NADP as acceptor"/>
    <property type="evidence" value="ECO:0007669"/>
    <property type="project" value="InterPro"/>
</dbReference>
<organism evidence="2">
    <name type="scientific">marine metagenome</name>
    <dbReference type="NCBI Taxonomy" id="408172"/>
    <lineage>
        <taxon>unclassified sequences</taxon>
        <taxon>metagenomes</taxon>
        <taxon>ecological metagenomes</taxon>
    </lineage>
</organism>
<dbReference type="InterPro" id="IPR036291">
    <property type="entry name" value="NAD(P)-bd_dom_sf"/>
</dbReference>
<reference evidence="2" key="1">
    <citation type="submission" date="2018-05" db="EMBL/GenBank/DDBJ databases">
        <authorList>
            <person name="Lanie J.A."/>
            <person name="Ng W.-L."/>
            <person name="Kazmierczak K.M."/>
            <person name="Andrzejewski T.M."/>
            <person name="Davidsen T.M."/>
            <person name="Wayne K.J."/>
            <person name="Tettelin H."/>
            <person name="Glass J.I."/>
            <person name="Rusch D."/>
            <person name="Podicherti R."/>
            <person name="Tsui H.-C.T."/>
            <person name="Winkler M.E."/>
        </authorList>
    </citation>
    <scope>NUCLEOTIDE SEQUENCE</scope>
</reference>
<dbReference type="SUPFAM" id="SSF51735">
    <property type="entry name" value="NAD(P)-binding Rossmann-fold domains"/>
    <property type="match status" value="1"/>
</dbReference>
<dbReference type="PIRSF" id="PIRSF000124">
    <property type="entry name" value="UDPglc_GDPman_dh"/>
    <property type="match status" value="1"/>
</dbReference>
<gene>
    <name evidence="2" type="ORF">METZ01_LOCUS389935</name>
</gene>
<dbReference type="PANTHER" id="PTHR43491:SF1">
    <property type="entry name" value="UDP-N-ACETYL-D-MANNOSAMINE DEHYDROGENASE"/>
    <property type="match status" value="1"/>
</dbReference>
<dbReference type="InterPro" id="IPR028359">
    <property type="entry name" value="UDP_ManNAc/GlcNAc_DH"/>
</dbReference>
<dbReference type="InterPro" id="IPR017476">
    <property type="entry name" value="UDP-Glc/GDP-Man"/>
</dbReference>
<dbReference type="InterPro" id="IPR001732">
    <property type="entry name" value="UDP-Glc/GDP-Man_DH_N"/>
</dbReference>
<proteinExistence type="predicted"/>
<dbReference type="Pfam" id="PF03721">
    <property type="entry name" value="UDPG_MGDP_dh_N"/>
    <property type="match status" value="1"/>
</dbReference>
<dbReference type="GO" id="GO:0051287">
    <property type="term" value="F:NAD binding"/>
    <property type="evidence" value="ECO:0007669"/>
    <property type="project" value="InterPro"/>
</dbReference>
<feature type="non-terminal residue" evidence="2">
    <location>
        <position position="171"/>
    </location>
</feature>
<sequence>MTKSLADHFDSDDLKVGVIGLGYVGLPLSLQIARSGIEVLGFEIDSDKAVGINGGKSHVIDVTDRDLEEVLATCKFQATTELDRISECDAISICVPTPLSESHGPDISHILAASKVVARNLRKGQLVVLESTSYPGTTRELLLPSLEATGLEVGNDFFLCFSPERVDPGNR</sequence>
<dbReference type="GO" id="GO:0016616">
    <property type="term" value="F:oxidoreductase activity, acting on the CH-OH group of donors, NAD or NADP as acceptor"/>
    <property type="evidence" value="ECO:0007669"/>
    <property type="project" value="InterPro"/>
</dbReference>